<dbReference type="PANTHER" id="PTHR48098:SF6">
    <property type="entry name" value="FERRI-BACILLIBACTIN ESTERASE BESA"/>
    <property type="match status" value="1"/>
</dbReference>
<comment type="caution">
    <text evidence="1">The sequence shown here is derived from an EMBL/GenBank/DDBJ whole genome shotgun (WGS) entry which is preliminary data.</text>
</comment>
<protein>
    <recommendedName>
        <fullName evidence="3">Alpha/beta hydrolase</fullName>
    </recommendedName>
</protein>
<dbReference type="Gene3D" id="3.40.50.1820">
    <property type="entry name" value="alpha/beta hydrolase"/>
    <property type="match status" value="1"/>
</dbReference>
<sequence length="224" mass="24418">MESCTISGREYAIWVPEDRGPFSAAVICGGDMREQLPDLAAGRRPRVLISPAAAWERDYTPWPAQTPAGREPFSGGGPAFLAELELALPVIEGRYPVLPGREHRAVLGYSLGGLFALWAFCAGDLFAAAASLSGSLWYEGWTEYLSAHLPSKGGKVYLSLGKKEEKSGPTRMRLVGEKTRETAEIFRSAGRFGEVPLRMQSGGHFTDIPGRWQAAMEWLDGAEE</sequence>
<evidence type="ECO:0008006" key="3">
    <source>
        <dbReference type="Google" id="ProtNLM"/>
    </source>
</evidence>
<name>A0A9D2T7Q7_9FIRM</name>
<dbReference type="InterPro" id="IPR029058">
    <property type="entry name" value="AB_hydrolase_fold"/>
</dbReference>
<reference evidence="1" key="1">
    <citation type="journal article" date="2021" name="PeerJ">
        <title>Extensive microbial diversity within the chicken gut microbiome revealed by metagenomics and culture.</title>
        <authorList>
            <person name="Gilroy R."/>
            <person name="Ravi A."/>
            <person name="Getino M."/>
            <person name="Pursley I."/>
            <person name="Horton D.L."/>
            <person name="Alikhan N.F."/>
            <person name="Baker D."/>
            <person name="Gharbi K."/>
            <person name="Hall N."/>
            <person name="Watson M."/>
            <person name="Adriaenssens E.M."/>
            <person name="Foster-Nyarko E."/>
            <person name="Jarju S."/>
            <person name="Secka A."/>
            <person name="Antonio M."/>
            <person name="Oren A."/>
            <person name="Chaudhuri R.R."/>
            <person name="La Ragione R."/>
            <person name="Hildebrand F."/>
            <person name="Pallen M.J."/>
        </authorList>
    </citation>
    <scope>NUCLEOTIDE SEQUENCE</scope>
    <source>
        <strain evidence="1">CHK183-5548</strain>
    </source>
</reference>
<dbReference type="EMBL" id="DWWL01000078">
    <property type="protein sequence ID" value="HJC48764.1"/>
    <property type="molecule type" value="Genomic_DNA"/>
</dbReference>
<reference evidence="1" key="2">
    <citation type="submission" date="2021-04" db="EMBL/GenBank/DDBJ databases">
        <authorList>
            <person name="Gilroy R."/>
        </authorList>
    </citation>
    <scope>NUCLEOTIDE SEQUENCE</scope>
    <source>
        <strain evidence="1">CHK183-5548</strain>
    </source>
</reference>
<gene>
    <name evidence="1" type="ORF">IAA04_12020</name>
</gene>
<dbReference type="AlphaFoldDB" id="A0A9D2T7Q7"/>
<dbReference type="Pfam" id="PF00756">
    <property type="entry name" value="Esterase"/>
    <property type="match status" value="1"/>
</dbReference>
<accession>A0A9D2T7Q7</accession>
<dbReference type="InterPro" id="IPR050583">
    <property type="entry name" value="Mycobacterial_A85_antigen"/>
</dbReference>
<dbReference type="PANTHER" id="PTHR48098">
    <property type="entry name" value="ENTEROCHELIN ESTERASE-RELATED"/>
    <property type="match status" value="1"/>
</dbReference>
<dbReference type="Proteomes" id="UP000823883">
    <property type="component" value="Unassembled WGS sequence"/>
</dbReference>
<evidence type="ECO:0000313" key="2">
    <source>
        <dbReference type="Proteomes" id="UP000823883"/>
    </source>
</evidence>
<organism evidence="1 2">
    <name type="scientific">Candidatus Lachnoclostridium pullistercoris</name>
    <dbReference type="NCBI Taxonomy" id="2838632"/>
    <lineage>
        <taxon>Bacteria</taxon>
        <taxon>Bacillati</taxon>
        <taxon>Bacillota</taxon>
        <taxon>Clostridia</taxon>
        <taxon>Lachnospirales</taxon>
        <taxon>Lachnospiraceae</taxon>
    </lineage>
</organism>
<dbReference type="SUPFAM" id="SSF53474">
    <property type="entry name" value="alpha/beta-Hydrolases"/>
    <property type="match status" value="1"/>
</dbReference>
<evidence type="ECO:0000313" key="1">
    <source>
        <dbReference type="EMBL" id="HJC48764.1"/>
    </source>
</evidence>
<dbReference type="InterPro" id="IPR000801">
    <property type="entry name" value="Esterase-like"/>
</dbReference>
<proteinExistence type="predicted"/>